<dbReference type="OrthoDB" id="10616153at2759"/>
<evidence type="ECO:0000313" key="2">
    <source>
        <dbReference type="Proteomes" id="UP001152795"/>
    </source>
</evidence>
<reference evidence="1" key="1">
    <citation type="submission" date="2020-04" db="EMBL/GenBank/DDBJ databases">
        <authorList>
            <person name="Alioto T."/>
            <person name="Alioto T."/>
            <person name="Gomez Garrido J."/>
        </authorList>
    </citation>
    <scope>NUCLEOTIDE SEQUENCE</scope>
    <source>
        <strain evidence="1">A484AB</strain>
    </source>
</reference>
<proteinExistence type="predicted"/>
<evidence type="ECO:0000313" key="1">
    <source>
        <dbReference type="EMBL" id="CAB4033205.1"/>
    </source>
</evidence>
<protein>
    <submittedName>
        <fullName evidence="1">Uncharacterized protein</fullName>
    </submittedName>
</protein>
<keyword evidence="2" id="KW-1185">Reference proteome</keyword>
<organism evidence="1 2">
    <name type="scientific">Paramuricea clavata</name>
    <name type="common">Red gorgonian</name>
    <name type="synonym">Violescent sea-whip</name>
    <dbReference type="NCBI Taxonomy" id="317549"/>
    <lineage>
        <taxon>Eukaryota</taxon>
        <taxon>Metazoa</taxon>
        <taxon>Cnidaria</taxon>
        <taxon>Anthozoa</taxon>
        <taxon>Octocorallia</taxon>
        <taxon>Malacalcyonacea</taxon>
        <taxon>Plexauridae</taxon>
        <taxon>Paramuricea</taxon>
    </lineage>
</organism>
<comment type="caution">
    <text evidence="1">The sequence shown here is derived from an EMBL/GenBank/DDBJ whole genome shotgun (WGS) entry which is preliminary data.</text>
</comment>
<dbReference type="EMBL" id="CACRXK020019043">
    <property type="protein sequence ID" value="CAB4033205.1"/>
    <property type="molecule type" value="Genomic_DNA"/>
</dbReference>
<dbReference type="Proteomes" id="UP001152795">
    <property type="component" value="Unassembled WGS sequence"/>
</dbReference>
<dbReference type="AlphaFoldDB" id="A0A6S7JL27"/>
<accession>A0A6S7JL27</accession>
<name>A0A6S7JL27_PARCT</name>
<gene>
    <name evidence="1" type="ORF">PACLA_8A043342</name>
</gene>
<sequence>MTLSAKELILIPFVIACLPEINESAVPEVSRNDEIGSIARGVVTNSTSNTSTACHFHILESSLKSVLKLMLNSKTNVIKLNVWIESVNDTMTLLNKTRVLTDMQWANEIGRTLYSLIFETRNLQSLIRFLPNVTLTAGVRDVNIVVSEENERCLLSGNNTLDNAIFDFLLRRLYLVSDDDTDYQLCRTDNLTLNCCAIVGDKNIPICSYYSSIVTNFYIVITVATVLFFPYLALPLMLDYLSRFKKESEHYTISDSPMAISSIFHTIFIEGHGPAKSFGRKLLFLIFVLVIRLPVWNVDVTEFSTIFWYIFLGLWTLLFMISDLYSFNDDLFQHAHFVLNDSSLFSKDIFRNSFEIITLPFNLKLWWRKVSKEWPRFYNNLKLDLKRESTEMTERTGLPNRESSEVTERTGLLNRESTEMTERTGLLEVQVQQHGNESQDGVEYSRQNYPETIGCVEIWKYRISIFILILLYVGIAFPFLCVFALLLLSFYFWKFYKRDPSNSSEVLAATGFYSGHLSTSALLMYSSHTFFSCTFLFTIGLFLNGETYNNYFFPLSTILLYSWTNWKSSVETKNLVLITTIYEVCKETTPVQPTALANSGGERDDSANDAETKLHVIKLNDDGEPIIPKKLYNIVREKFLPYDRVLFYYFMGIFFVTVFAFFLYTMISLSERSGVTSSVQVIGSMAATILPIIFDFVWRKNSGEQKAAKITALKLKLKRVLKVYSSNETNGEIKVEFQQLNRPT</sequence>